<dbReference type="Proteomes" id="UP001472677">
    <property type="component" value="Unassembled WGS sequence"/>
</dbReference>
<dbReference type="PANTHER" id="PTHR10775">
    <property type="entry name" value="OS08G0208400 PROTEIN"/>
    <property type="match status" value="1"/>
</dbReference>
<dbReference type="EMBL" id="JBBPBM010000010">
    <property type="protein sequence ID" value="KAK8565156.1"/>
    <property type="molecule type" value="Genomic_DNA"/>
</dbReference>
<proteinExistence type="predicted"/>
<accession>A0ABR2EX15</accession>
<organism evidence="1 2">
    <name type="scientific">Hibiscus sabdariffa</name>
    <name type="common">roselle</name>
    <dbReference type="NCBI Taxonomy" id="183260"/>
    <lineage>
        <taxon>Eukaryota</taxon>
        <taxon>Viridiplantae</taxon>
        <taxon>Streptophyta</taxon>
        <taxon>Embryophyta</taxon>
        <taxon>Tracheophyta</taxon>
        <taxon>Spermatophyta</taxon>
        <taxon>Magnoliopsida</taxon>
        <taxon>eudicotyledons</taxon>
        <taxon>Gunneridae</taxon>
        <taxon>Pentapetalae</taxon>
        <taxon>rosids</taxon>
        <taxon>malvids</taxon>
        <taxon>Malvales</taxon>
        <taxon>Malvaceae</taxon>
        <taxon>Malvoideae</taxon>
        <taxon>Hibiscus</taxon>
    </lineage>
</organism>
<evidence type="ECO:0000313" key="2">
    <source>
        <dbReference type="Proteomes" id="UP001472677"/>
    </source>
</evidence>
<sequence length="148" mass="17359">MVEDDQPPIASTKMLYNRVGTSSEPIWPGSNESKLSMVFELIHLKAQYQVPNTCYDDLCRIMQRLMPEDNVMSKNIYETKNLVHDMGSSNREAYKKMYYFTLTHRLQRLYASKVTAKHMRWHAEHQTDEVDLMCHPSDSLAWITLSRV</sequence>
<reference evidence="1 2" key="1">
    <citation type="journal article" date="2024" name="G3 (Bethesda)">
        <title>Genome assembly of Hibiscus sabdariffa L. provides insights into metabolisms of medicinal natural products.</title>
        <authorList>
            <person name="Kim T."/>
        </authorList>
    </citation>
    <scope>NUCLEOTIDE SEQUENCE [LARGE SCALE GENOMIC DNA]</scope>
    <source>
        <strain evidence="1">TK-2024</strain>
        <tissue evidence="1">Old leaves</tissue>
    </source>
</reference>
<name>A0ABR2EX15_9ROSI</name>
<comment type="caution">
    <text evidence="1">The sequence shown here is derived from an EMBL/GenBank/DDBJ whole genome shotgun (WGS) entry which is preliminary data.</text>
</comment>
<dbReference type="PANTHER" id="PTHR10775:SF185">
    <property type="entry name" value="OS08G0208400 PROTEIN"/>
    <property type="match status" value="1"/>
</dbReference>
<evidence type="ECO:0000313" key="1">
    <source>
        <dbReference type="EMBL" id="KAK8565156.1"/>
    </source>
</evidence>
<protein>
    <submittedName>
        <fullName evidence="1">Uncharacterized protein</fullName>
    </submittedName>
</protein>
<keyword evidence="2" id="KW-1185">Reference proteome</keyword>
<gene>
    <name evidence="1" type="ORF">V6N12_058730</name>
</gene>